<organism evidence="9 10">
    <name type="scientific">Gracilibacillus salinarum</name>
    <dbReference type="NCBI Taxonomy" id="2932255"/>
    <lineage>
        <taxon>Bacteria</taxon>
        <taxon>Bacillati</taxon>
        <taxon>Bacillota</taxon>
        <taxon>Bacilli</taxon>
        <taxon>Bacillales</taxon>
        <taxon>Bacillaceae</taxon>
        <taxon>Gracilibacillus</taxon>
    </lineage>
</organism>
<reference evidence="9 10" key="1">
    <citation type="submission" date="2022-04" db="EMBL/GenBank/DDBJ databases">
        <title>Gracilibacillus sp. isolated from saltern.</title>
        <authorList>
            <person name="Won M."/>
            <person name="Lee C.-M."/>
            <person name="Woen H.-Y."/>
            <person name="Kwon S.-W."/>
        </authorList>
    </citation>
    <scope>NUCLEOTIDE SEQUENCE [LARGE SCALE GENOMIC DNA]</scope>
    <source>
        <strain evidence="9 10">SSPM10-3</strain>
    </source>
</reference>
<comment type="subunit">
    <text evidence="4">Homotetramer.</text>
</comment>
<dbReference type="PROSITE" id="PS00482">
    <property type="entry name" value="DIHYDROOROTASE_1"/>
    <property type="match status" value="1"/>
</dbReference>
<dbReference type="Pfam" id="PF01979">
    <property type="entry name" value="Amidohydro_1"/>
    <property type="match status" value="1"/>
</dbReference>
<protein>
    <submittedName>
        <fullName evidence="9">Allantoinase</fullName>
        <ecNumber evidence="9">3.5.2.5</ecNumber>
    </submittedName>
</protein>
<dbReference type="InterPro" id="IPR006680">
    <property type="entry name" value="Amidohydro-rel"/>
</dbReference>
<dbReference type="NCBIfam" id="TIGR03178">
    <property type="entry name" value="allantoinase"/>
    <property type="match status" value="1"/>
</dbReference>
<evidence type="ECO:0000313" key="9">
    <source>
        <dbReference type="EMBL" id="UOQ83357.1"/>
    </source>
</evidence>
<dbReference type="GO" id="GO:0004038">
    <property type="term" value="F:allantoinase activity"/>
    <property type="evidence" value="ECO:0007669"/>
    <property type="project" value="UniProtKB-EC"/>
</dbReference>
<keyword evidence="6 9" id="KW-0378">Hydrolase</keyword>
<keyword evidence="10" id="KW-1185">Reference proteome</keyword>
<dbReference type="PANTHER" id="PTHR43668">
    <property type="entry name" value="ALLANTOINASE"/>
    <property type="match status" value="1"/>
</dbReference>
<evidence type="ECO:0000256" key="4">
    <source>
        <dbReference type="ARBA" id="ARBA00011881"/>
    </source>
</evidence>
<dbReference type="SUPFAM" id="SSF51338">
    <property type="entry name" value="Composite domain of metallo-dependent hydrolases"/>
    <property type="match status" value="1"/>
</dbReference>
<dbReference type="InterPro" id="IPR017593">
    <property type="entry name" value="Allantoinase"/>
</dbReference>
<dbReference type="EMBL" id="CP095071">
    <property type="protein sequence ID" value="UOQ83357.1"/>
    <property type="molecule type" value="Genomic_DNA"/>
</dbReference>
<keyword evidence="7" id="KW-0862">Zinc</keyword>
<dbReference type="InterPro" id="IPR002195">
    <property type="entry name" value="Dihydroorotase_CS"/>
</dbReference>
<comment type="cofactor">
    <cofactor evidence="1">
        <name>Zn(2+)</name>
        <dbReference type="ChEBI" id="CHEBI:29105"/>
    </cofactor>
</comment>
<comment type="similarity">
    <text evidence="3">Belongs to the metallo-dependent hydrolases superfamily. DHOase family. Class I DHOase subfamily.</text>
</comment>
<dbReference type="Gene3D" id="3.20.20.140">
    <property type="entry name" value="Metal-dependent hydrolases"/>
    <property type="match status" value="1"/>
</dbReference>
<dbReference type="InterPro" id="IPR032466">
    <property type="entry name" value="Metal_Hydrolase"/>
</dbReference>
<evidence type="ECO:0000259" key="8">
    <source>
        <dbReference type="Pfam" id="PF01979"/>
    </source>
</evidence>
<dbReference type="InterPro" id="IPR050138">
    <property type="entry name" value="DHOase/Allantoinase_Hydrolase"/>
</dbReference>
<proteinExistence type="inferred from homology"/>
<evidence type="ECO:0000256" key="3">
    <source>
        <dbReference type="ARBA" id="ARBA00010286"/>
    </source>
</evidence>
<dbReference type="EC" id="3.5.2.5" evidence="9"/>
<dbReference type="Gene3D" id="2.30.40.10">
    <property type="entry name" value="Urease, subunit C, domain 1"/>
    <property type="match status" value="1"/>
</dbReference>
<evidence type="ECO:0000256" key="2">
    <source>
        <dbReference type="ARBA" id="ARBA00002368"/>
    </source>
</evidence>
<evidence type="ECO:0000256" key="5">
    <source>
        <dbReference type="ARBA" id="ARBA00022723"/>
    </source>
</evidence>
<evidence type="ECO:0000256" key="7">
    <source>
        <dbReference type="ARBA" id="ARBA00022833"/>
    </source>
</evidence>
<keyword evidence="5" id="KW-0479">Metal-binding</keyword>
<dbReference type="RefSeq" id="WP_244740183.1">
    <property type="nucleotide sequence ID" value="NZ_CP095071.1"/>
</dbReference>
<dbReference type="Proteomes" id="UP000831537">
    <property type="component" value="Chromosome"/>
</dbReference>
<dbReference type="InterPro" id="IPR011059">
    <property type="entry name" value="Metal-dep_hydrolase_composite"/>
</dbReference>
<comment type="function">
    <text evidence="2">Catalyzes the reversible cyclization of carbamoyl aspartate to dihydroorotate.</text>
</comment>
<evidence type="ECO:0000256" key="1">
    <source>
        <dbReference type="ARBA" id="ARBA00001947"/>
    </source>
</evidence>
<evidence type="ECO:0000313" key="10">
    <source>
        <dbReference type="Proteomes" id="UP000831537"/>
    </source>
</evidence>
<sequence>MNTDYDVILRNGQVVLPDRVKKQDIAIKDGKFVCIADSVSGTATQTEDLQGNYVFPGAIDVHVHLNEPGRTDWEGFTSGSKMLAAGGMTTFFDMPLNGIPSTTTLDAFRQKDSIAKEKSLIDYRLWGGLVPGNIDDLEALAEAGVIGYKAFISESGNKEFEAADDMTLLEGMKEIARLGKILALHAESKTITNFLASEKVTQNKRTADDYLASRPIIAEVEAVQRALYYAELTGCPLHFVHISSARAVEKILEAKQNGLDVTVETCPHYLLFSHQDLQTKGAVAKCAPPLREEEERQKLIALLAANKFDMIASDHSPSPFSLKDPDNHDLFSAWGGISGGQFTLLAMLELAIDYDLPFHRVAAWTASHPAERFNLSGKGKIALGYHADFTIIDTSMETVVSPANYFAKHTNSIYMDHHFPCQINQTFQNGRIIYDASSHNFMPVTP</sequence>
<evidence type="ECO:0000256" key="6">
    <source>
        <dbReference type="ARBA" id="ARBA00022801"/>
    </source>
</evidence>
<name>A0ABY4GHV7_9BACI</name>
<feature type="domain" description="Amidohydrolase-related" evidence="8">
    <location>
        <begin position="53"/>
        <end position="432"/>
    </location>
</feature>
<dbReference type="NCBIfam" id="NF004839">
    <property type="entry name" value="PRK06189.1"/>
    <property type="match status" value="1"/>
</dbReference>
<dbReference type="PANTHER" id="PTHR43668:SF4">
    <property type="entry name" value="ALLANTOINASE"/>
    <property type="match status" value="1"/>
</dbReference>
<accession>A0ABY4GHV7</accession>
<dbReference type="SUPFAM" id="SSF51556">
    <property type="entry name" value="Metallo-dependent hydrolases"/>
    <property type="match status" value="1"/>
</dbReference>
<gene>
    <name evidence="9" type="ORF">MUN87_11315</name>
</gene>